<dbReference type="RefSeq" id="WP_348826517.1">
    <property type="nucleotide sequence ID" value="NZ_CP098827.1"/>
</dbReference>
<evidence type="ECO:0000256" key="1">
    <source>
        <dbReference type="SAM" id="MobiDB-lite"/>
    </source>
</evidence>
<evidence type="ECO:0000313" key="2">
    <source>
        <dbReference type="EMBL" id="XBO69225.1"/>
    </source>
</evidence>
<sequence length="117" mass="12961">MHLIYTTRRRGFEPGRQYRNPRFFAGADKAATSVTVEGHHPDVVAAYEAAGIEVEVIGAEEPRPDDAESDERARRAELMDAIEQTTGKRPGANTKTETLEQRMAEIESSSQAEDGQE</sequence>
<proteinExistence type="predicted"/>
<protein>
    <recommendedName>
        <fullName evidence="3">Mu-like prophage FluMu N-terminal domain-containing protein</fullName>
    </recommendedName>
</protein>
<gene>
    <name evidence="2" type="ORF">NFG58_11310</name>
</gene>
<accession>A0AAU7KCJ5</accession>
<dbReference type="AlphaFoldDB" id="A0AAU7KCJ5"/>
<reference evidence="2" key="1">
    <citation type="submission" date="2022-06" db="EMBL/GenBank/DDBJ databases">
        <title>A novel DMS-producing enzyme.</title>
        <authorList>
            <person name="Zhang Y."/>
        </authorList>
    </citation>
    <scope>NUCLEOTIDE SEQUENCE</scope>
    <source>
        <strain evidence="2">RT37</strain>
    </source>
</reference>
<dbReference type="EMBL" id="CP098827">
    <property type="protein sequence ID" value="XBO69225.1"/>
    <property type="molecule type" value="Genomic_DNA"/>
</dbReference>
<evidence type="ECO:0008006" key="3">
    <source>
        <dbReference type="Google" id="ProtNLM"/>
    </source>
</evidence>
<feature type="compositionally biased region" description="Polar residues" evidence="1">
    <location>
        <begin position="107"/>
        <end position="117"/>
    </location>
</feature>
<feature type="region of interest" description="Disordered" evidence="1">
    <location>
        <begin position="80"/>
        <end position="117"/>
    </location>
</feature>
<name>A0AAU7KCJ5_9GAMM</name>
<organism evidence="2">
    <name type="scientific">Halomonas sp. RT37</name>
    <dbReference type="NCBI Taxonomy" id="2950872"/>
    <lineage>
        <taxon>Bacteria</taxon>
        <taxon>Pseudomonadati</taxon>
        <taxon>Pseudomonadota</taxon>
        <taxon>Gammaproteobacteria</taxon>
        <taxon>Oceanospirillales</taxon>
        <taxon>Halomonadaceae</taxon>
        <taxon>Halomonas</taxon>
    </lineage>
</organism>